<gene>
    <name evidence="2" type="ORF">RBWH47_01723</name>
</gene>
<feature type="compositionally biased region" description="Polar residues" evidence="1">
    <location>
        <begin position="10"/>
        <end position="23"/>
    </location>
</feature>
<evidence type="ECO:0000313" key="3">
    <source>
        <dbReference type="Proteomes" id="UP000006222"/>
    </source>
</evidence>
<dbReference type="PATRIC" id="fig|991778.3.peg.3848"/>
<comment type="caution">
    <text evidence="2">The sequence shown here is derived from an EMBL/GenBank/DDBJ whole genome shotgun (WGS) entry which is preliminary data.</text>
</comment>
<feature type="compositionally biased region" description="Low complexity" evidence="1">
    <location>
        <begin position="35"/>
        <end position="47"/>
    </location>
</feature>
<organism evidence="2 3">
    <name type="scientific">Rhodopirellula baltica WH47</name>
    <dbReference type="NCBI Taxonomy" id="991778"/>
    <lineage>
        <taxon>Bacteria</taxon>
        <taxon>Pseudomonadati</taxon>
        <taxon>Planctomycetota</taxon>
        <taxon>Planctomycetia</taxon>
        <taxon>Pirellulales</taxon>
        <taxon>Pirellulaceae</taxon>
        <taxon>Rhodopirellula</taxon>
    </lineage>
</organism>
<evidence type="ECO:0000256" key="1">
    <source>
        <dbReference type="SAM" id="MobiDB-lite"/>
    </source>
</evidence>
<evidence type="ECO:0000313" key="2">
    <source>
        <dbReference type="EMBL" id="EGF26416.1"/>
    </source>
</evidence>
<dbReference type="EMBL" id="AFAR01000185">
    <property type="protein sequence ID" value="EGF26416.1"/>
    <property type="molecule type" value="Genomic_DNA"/>
</dbReference>
<sequence length="59" mass="6269">MHCCGGATFLQENQSPTHRQTPPQIRDASSHDDQIQSQSAATAASFSRNGFGSGNCESD</sequence>
<protein>
    <submittedName>
        <fullName evidence="2">Uncharacterized protein</fullName>
    </submittedName>
</protein>
<name>F2AV70_RHOBT</name>
<reference evidence="2 3" key="1">
    <citation type="journal article" date="2013" name="Mar. Genomics">
        <title>Expression of sulfatases in Rhodopirellula baltica and the diversity of sulfatases in the genus Rhodopirellula.</title>
        <authorList>
            <person name="Wegner C.E."/>
            <person name="Richter-Heitmann T."/>
            <person name="Klindworth A."/>
            <person name="Klockow C."/>
            <person name="Richter M."/>
            <person name="Achstetter T."/>
            <person name="Glockner F.O."/>
            <person name="Harder J."/>
        </authorList>
    </citation>
    <scope>NUCLEOTIDE SEQUENCE [LARGE SCALE GENOMIC DNA]</scope>
    <source>
        <strain evidence="2 3">WH47</strain>
    </source>
</reference>
<dbReference type="AlphaFoldDB" id="F2AV70"/>
<feature type="region of interest" description="Disordered" evidence="1">
    <location>
        <begin position="1"/>
        <end position="59"/>
    </location>
</feature>
<accession>F2AV70</accession>
<dbReference type="Proteomes" id="UP000006222">
    <property type="component" value="Unassembled WGS sequence"/>
</dbReference>
<proteinExistence type="predicted"/>